<gene>
    <name evidence="2" type="ORF">N657DRAFT_647379</name>
</gene>
<dbReference type="PANTHER" id="PTHR33112:SF13">
    <property type="entry name" value="HETEROKARYON INCOMPATIBILITY DOMAIN-CONTAINING PROTEIN"/>
    <property type="match status" value="1"/>
</dbReference>
<comment type="caution">
    <text evidence="2">The sequence shown here is derived from an EMBL/GenBank/DDBJ whole genome shotgun (WGS) entry which is preliminary data.</text>
</comment>
<organism evidence="2 3">
    <name type="scientific">Parathielavia appendiculata</name>
    <dbReference type="NCBI Taxonomy" id="2587402"/>
    <lineage>
        <taxon>Eukaryota</taxon>
        <taxon>Fungi</taxon>
        <taxon>Dikarya</taxon>
        <taxon>Ascomycota</taxon>
        <taxon>Pezizomycotina</taxon>
        <taxon>Sordariomycetes</taxon>
        <taxon>Sordariomycetidae</taxon>
        <taxon>Sordariales</taxon>
        <taxon>Chaetomiaceae</taxon>
        <taxon>Parathielavia</taxon>
    </lineage>
</organism>
<dbReference type="PANTHER" id="PTHR33112">
    <property type="entry name" value="DOMAIN PROTEIN, PUTATIVE-RELATED"/>
    <property type="match status" value="1"/>
</dbReference>
<dbReference type="InterPro" id="IPR010730">
    <property type="entry name" value="HET"/>
</dbReference>
<reference evidence="2" key="2">
    <citation type="submission" date="2023-05" db="EMBL/GenBank/DDBJ databases">
        <authorList>
            <consortium name="Lawrence Berkeley National Laboratory"/>
            <person name="Steindorff A."/>
            <person name="Hensen N."/>
            <person name="Bonometti L."/>
            <person name="Westerberg I."/>
            <person name="Brannstrom I.O."/>
            <person name="Guillou S."/>
            <person name="Cros-Aarteil S."/>
            <person name="Calhoun S."/>
            <person name="Haridas S."/>
            <person name="Kuo A."/>
            <person name="Mondo S."/>
            <person name="Pangilinan J."/>
            <person name="Riley R."/>
            <person name="Labutti K."/>
            <person name="Andreopoulos B."/>
            <person name="Lipzen A."/>
            <person name="Chen C."/>
            <person name="Yanf M."/>
            <person name="Daum C."/>
            <person name="Ng V."/>
            <person name="Clum A."/>
            <person name="Ohm R."/>
            <person name="Martin F."/>
            <person name="Silar P."/>
            <person name="Natvig D."/>
            <person name="Lalanne C."/>
            <person name="Gautier V."/>
            <person name="Ament-Velasquez S.L."/>
            <person name="Kruys A."/>
            <person name="Hutchinson M.I."/>
            <person name="Powell A.J."/>
            <person name="Barry K."/>
            <person name="Miller A.N."/>
            <person name="Grigoriev I.V."/>
            <person name="Debuchy R."/>
            <person name="Gladieux P."/>
            <person name="Thoren M.H."/>
            <person name="Johannesson H."/>
        </authorList>
    </citation>
    <scope>NUCLEOTIDE SEQUENCE</scope>
    <source>
        <strain evidence="2">CBS 731.68</strain>
    </source>
</reference>
<name>A0AAN6TWG1_9PEZI</name>
<dbReference type="GeneID" id="87830067"/>
<evidence type="ECO:0000313" key="2">
    <source>
        <dbReference type="EMBL" id="KAK4121894.1"/>
    </source>
</evidence>
<proteinExistence type="predicted"/>
<dbReference type="Proteomes" id="UP001302602">
    <property type="component" value="Unassembled WGS sequence"/>
</dbReference>
<dbReference type="AlphaFoldDB" id="A0AAN6TWG1"/>
<dbReference type="RefSeq" id="XP_062645665.1">
    <property type="nucleotide sequence ID" value="XM_062793298.1"/>
</dbReference>
<sequence length="752" mass="84038">MWSSSLSFASPRSQCGRCDHPRPKYNGGYASVRTNLSAMLSNAKYAGCDVCWILSEGIVKFLSDESCGITRDDVDELRIDFNLTATKRSLEVALLGTPVKMFFYASEPTPWLTEHLPDLPVGAAVPSSTSSEESLGWAIQQLEICKRSHRACNSFSPAPLPSRVLDVFAKGECGVRLHVSQGETAPYTALSHCWGRKPFLRTLSGSLDAHRSGIPWARLPTTFQGAVEFTRKLGIRYLWIDSLCIIQDDQHDWCREATKMVSVYQNATLAISAAKSEGAYGGLYAEFPPKNRTHTVEFCPEQHDDHCSSSFSPSSQPEYAEREELAHKRKTEQIHLRLALSHPHRLLSPYHAPTISLPIFSRGWILQERFLSPRILHFGPEELTFECLETSTCQCTPSFPSPRATASAATLTPPTWYDHMLDRTARPKHYYSLTTWLEEEEEEPGKRRMSDSDLQTVWRRLVEDYTHLCLTYDKDIFPAILGMARLMQRARGQHEGSSNRYVAGLWEDALLRGDLLWHVELPLQSHVRLGNGSNGGGDSGGAGGTNTSGAWAGGWACRPARWRAPSWSWASVRAPVRFVGGEEGVEAECELVEVVCEPEGEDNMGELREGGSWLVLKGRLVPAVLRLRDGTGDKENLQPWNMVDLDVLNGGHLKNLWVDDDCKWLVGDVGRATVYCLVVGRKLPRKELLCLLLAPVPAEENSMARDQALHEDGHLYRRIGMVEVFGWPPHPVPWGWLHSFLGKGEDAVVRIV</sequence>
<accession>A0AAN6TWG1</accession>
<feature type="domain" description="Heterokaryon incompatibility" evidence="1">
    <location>
        <begin position="187"/>
        <end position="368"/>
    </location>
</feature>
<dbReference type="EMBL" id="MU853232">
    <property type="protein sequence ID" value="KAK4121894.1"/>
    <property type="molecule type" value="Genomic_DNA"/>
</dbReference>
<dbReference type="Pfam" id="PF06985">
    <property type="entry name" value="HET"/>
    <property type="match status" value="1"/>
</dbReference>
<keyword evidence="3" id="KW-1185">Reference proteome</keyword>
<evidence type="ECO:0000259" key="1">
    <source>
        <dbReference type="Pfam" id="PF06985"/>
    </source>
</evidence>
<protein>
    <submittedName>
        <fullName evidence="2">HET-domain-containing protein</fullName>
    </submittedName>
</protein>
<reference evidence="2" key="1">
    <citation type="journal article" date="2023" name="Mol. Phylogenet. Evol.">
        <title>Genome-scale phylogeny and comparative genomics of the fungal order Sordariales.</title>
        <authorList>
            <person name="Hensen N."/>
            <person name="Bonometti L."/>
            <person name="Westerberg I."/>
            <person name="Brannstrom I.O."/>
            <person name="Guillou S."/>
            <person name="Cros-Aarteil S."/>
            <person name="Calhoun S."/>
            <person name="Haridas S."/>
            <person name="Kuo A."/>
            <person name="Mondo S."/>
            <person name="Pangilinan J."/>
            <person name="Riley R."/>
            <person name="LaButti K."/>
            <person name="Andreopoulos B."/>
            <person name="Lipzen A."/>
            <person name="Chen C."/>
            <person name="Yan M."/>
            <person name="Daum C."/>
            <person name="Ng V."/>
            <person name="Clum A."/>
            <person name="Steindorff A."/>
            <person name="Ohm R.A."/>
            <person name="Martin F."/>
            <person name="Silar P."/>
            <person name="Natvig D.O."/>
            <person name="Lalanne C."/>
            <person name="Gautier V."/>
            <person name="Ament-Velasquez S.L."/>
            <person name="Kruys A."/>
            <person name="Hutchinson M.I."/>
            <person name="Powell A.J."/>
            <person name="Barry K."/>
            <person name="Miller A.N."/>
            <person name="Grigoriev I.V."/>
            <person name="Debuchy R."/>
            <person name="Gladieux P."/>
            <person name="Hiltunen Thoren M."/>
            <person name="Johannesson H."/>
        </authorList>
    </citation>
    <scope>NUCLEOTIDE SEQUENCE</scope>
    <source>
        <strain evidence="2">CBS 731.68</strain>
    </source>
</reference>
<evidence type="ECO:0000313" key="3">
    <source>
        <dbReference type="Proteomes" id="UP001302602"/>
    </source>
</evidence>